<dbReference type="RefSeq" id="WP_265381555.1">
    <property type="nucleotide sequence ID" value="NZ_CP110615.1"/>
</dbReference>
<feature type="domain" description="HTH gntR-type" evidence="4">
    <location>
        <begin position="12"/>
        <end position="79"/>
    </location>
</feature>
<keyword evidence="2" id="KW-0238">DNA-binding</keyword>
<dbReference type="InterPro" id="IPR036388">
    <property type="entry name" value="WH-like_DNA-bd_sf"/>
</dbReference>
<organism evidence="5 6">
    <name type="scientific">Rhodococcus antarcticus</name>
    <dbReference type="NCBI Taxonomy" id="2987751"/>
    <lineage>
        <taxon>Bacteria</taxon>
        <taxon>Bacillati</taxon>
        <taxon>Actinomycetota</taxon>
        <taxon>Actinomycetes</taxon>
        <taxon>Mycobacteriales</taxon>
        <taxon>Nocardiaceae</taxon>
        <taxon>Rhodococcus</taxon>
    </lineage>
</organism>
<dbReference type="SUPFAM" id="SSF46785">
    <property type="entry name" value="Winged helix' DNA-binding domain"/>
    <property type="match status" value="1"/>
</dbReference>
<dbReference type="InterPro" id="IPR008920">
    <property type="entry name" value="TF_FadR/GntR_C"/>
</dbReference>
<dbReference type="Pfam" id="PF00392">
    <property type="entry name" value="GntR"/>
    <property type="match status" value="1"/>
</dbReference>
<evidence type="ECO:0000256" key="3">
    <source>
        <dbReference type="ARBA" id="ARBA00023163"/>
    </source>
</evidence>
<dbReference type="Pfam" id="PF07729">
    <property type="entry name" value="FCD"/>
    <property type="match status" value="1"/>
</dbReference>
<dbReference type="EMBL" id="CP110615">
    <property type="protein sequence ID" value="UZJ23448.1"/>
    <property type="molecule type" value="Genomic_DNA"/>
</dbReference>
<reference evidence="5" key="1">
    <citation type="submission" date="2022-10" db="EMBL/GenBank/DDBJ databases">
        <title>Rhodococcus sp.75.</title>
        <authorList>
            <person name="Sun M."/>
        </authorList>
    </citation>
    <scope>NUCLEOTIDE SEQUENCE</scope>
    <source>
        <strain evidence="5">75</strain>
    </source>
</reference>
<dbReference type="Gene3D" id="1.20.120.530">
    <property type="entry name" value="GntR ligand-binding domain-like"/>
    <property type="match status" value="1"/>
</dbReference>
<proteinExistence type="predicted"/>
<protein>
    <submittedName>
        <fullName evidence="5">FCD domain-containing protein</fullName>
    </submittedName>
</protein>
<dbReference type="PANTHER" id="PTHR43537:SF44">
    <property type="entry name" value="GNTR FAMILY REGULATORY PROTEIN"/>
    <property type="match status" value="1"/>
</dbReference>
<dbReference type="SMART" id="SM00895">
    <property type="entry name" value="FCD"/>
    <property type="match status" value="1"/>
</dbReference>
<evidence type="ECO:0000256" key="1">
    <source>
        <dbReference type="ARBA" id="ARBA00023015"/>
    </source>
</evidence>
<evidence type="ECO:0000256" key="2">
    <source>
        <dbReference type="ARBA" id="ARBA00023125"/>
    </source>
</evidence>
<dbReference type="InterPro" id="IPR011711">
    <property type="entry name" value="GntR_C"/>
</dbReference>
<dbReference type="Proteomes" id="UP001164965">
    <property type="component" value="Chromosome"/>
</dbReference>
<keyword evidence="3" id="KW-0804">Transcription</keyword>
<gene>
    <name evidence="5" type="ORF">RHODO2019_09380</name>
</gene>
<dbReference type="SMART" id="SM00345">
    <property type="entry name" value="HTH_GNTR"/>
    <property type="match status" value="1"/>
</dbReference>
<keyword evidence="6" id="KW-1185">Reference proteome</keyword>
<dbReference type="InterPro" id="IPR000524">
    <property type="entry name" value="Tscrpt_reg_HTH_GntR"/>
</dbReference>
<sequence length="238" mass="25026">MVVERGSAQRAGGLHARLLDDLGTAIAEGRTPAGSVLRIEDLEARFCLSRTVVREAVRVLESLGMVTSRRRVGLTVQPSRCWSVYDPKVIRWRLAGSGRADQLRSLTALRSAVEPLAASGAATHIDPVHADELVDTAAALESTGREGDLVAFLALDLAFHRAVLAHSGNEMFAALDGAVAAVLTGRTEHGLVPANPEPRALALHVEVARAVRAGEPVAAEAAMRALTAESTAGLDVLP</sequence>
<evidence type="ECO:0000313" key="5">
    <source>
        <dbReference type="EMBL" id="UZJ23448.1"/>
    </source>
</evidence>
<dbReference type="PANTHER" id="PTHR43537">
    <property type="entry name" value="TRANSCRIPTIONAL REGULATOR, GNTR FAMILY"/>
    <property type="match status" value="1"/>
</dbReference>
<evidence type="ECO:0000313" key="6">
    <source>
        <dbReference type="Proteomes" id="UP001164965"/>
    </source>
</evidence>
<dbReference type="SUPFAM" id="SSF48008">
    <property type="entry name" value="GntR ligand-binding domain-like"/>
    <property type="match status" value="1"/>
</dbReference>
<dbReference type="Gene3D" id="1.10.10.10">
    <property type="entry name" value="Winged helix-like DNA-binding domain superfamily/Winged helix DNA-binding domain"/>
    <property type="match status" value="1"/>
</dbReference>
<dbReference type="InterPro" id="IPR036390">
    <property type="entry name" value="WH_DNA-bd_sf"/>
</dbReference>
<dbReference type="PROSITE" id="PS50949">
    <property type="entry name" value="HTH_GNTR"/>
    <property type="match status" value="1"/>
</dbReference>
<evidence type="ECO:0000259" key="4">
    <source>
        <dbReference type="PROSITE" id="PS50949"/>
    </source>
</evidence>
<accession>A0ABY6NVW7</accession>
<keyword evidence="1" id="KW-0805">Transcription regulation</keyword>
<name>A0ABY6NVW7_9NOCA</name>